<dbReference type="InterPro" id="IPR036291">
    <property type="entry name" value="NAD(P)-bd_dom_sf"/>
</dbReference>
<organism evidence="3 4">
    <name type="scientific">Pseudoalteromonas obscura</name>
    <dbReference type="NCBI Taxonomy" id="3048491"/>
    <lineage>
        <taxon>Bacteria</taxon>
        <taxon>Pseudomonadati</taxon>
        <taxon>Pseudomonadota</taxon>
        <taxon>Gammaproteobacteria</taxon>
        <taxon>Alteromonadales</taxon>
        <taxon>Pseudoalteromonadaceae</taxon>
        <taxon>Pseudoalteromonas</taxon>
    </lineage>
</organism>
<accession>A0ABT7EQ99</accession>
<sequence length="305" mass="33255">MIKRVLITGANAGLGKEAAKQLAARPEVEVVYLGCRNREKAFIAQQELEQLTGRSIFKIVEIDVSDTSSVKRAVESLPHSVDALIMNAGGTGGRDFSKLNSDGVTQIFAVNLLGHSVLTEELLKYGKLTQVAVYAGSEAARGVTEMGMPRPNLTTSSVEEFTTICNGSAFSKNQDATAHYGPIKYMGALWMSAMARRNPHIKFITMSPGATTGTEGFNTLPVIKQYAMKGMMQVMLWLGKVHRVEVGAGRYLSAIFDKQLTSGQFYASKKGLTGVIGEQHLLFADLNNEQYQENALKAIQRFNSH</sequence>
<dbReference type="EMBL" id="JASJUT010000010">
    <property type="protein sequence ID" value="MDK2597227.1"/>
    <property type="molecule type" value="Genomic_DNA"/>
</dbReference>
<comment type="similarity">
    <text evidence="1">Belongs to the short-chain dehydrogenases/reductases (SDR) family.</text>
</comment>
<reference evidence="3 4" key="1">
    <citation type="submission" date="2023-05" db="EMBL/GenBank/DDBJ databases">
        <title>Pseudoalteromonas ardens sp. nov., Pseudoalteromonas obscura sp. nov., and Pseudoalteromonas umbrosa sp. nov., isolated from the coral Montipora capitata.</title>
        <authorList>
            <person name="Thomas E.M."/>
            <person name="Smith E.M."/>
            <person name="Papke E."/>
            <person name="Shlafstein M.D."/>
            <person name="Oline D.K."/>
            <person name="Videau P."/>
            <person name="Saw J.H."/>
            <person name="Strangman W.K."/>
            <person name="Ushijima B."/>
        </authorList>
    </citation>
    <scope>NUCLEOTIDE SEQUENCE [LARGE SCALE GENOMIC DNA]</scope>
    <source>
        <strain evidence="3 4">P94</strain>
    </source>
</reference>
<dbReference type="InterPro" id="IPR002347">
    <property type="entry name" value="SDR_fam"/>
</dbReference>
<evidence type="ECO:0000313" key="3">
    <source>
        <dbReference type="EMBL" id="MDK2597227.1"/>
    </source>
</evidence>
<keyword evidence="4" id="KW-1185">Reference proteome</keyword>
<dbReference type="SUPFAM" id="SSF51735">
    <property type="entry name" value="NAD(P)-binding Rossmann-fold domains"/>
    <property type="match status" value="1"/>
</dbReference>
<evidence type="ECO:0000256" key="2">
    <source>
        <dbReference type="ARBA" id="ARBA00023002"/>
    </source>
</evidence>
<gene>
    <name evidence="3" type="ORF">QNM18_19415</name>
</gene>
<comment type="caution">
    <text evidence="3">The sequence shown here is derived from an EMBL/GenBank/DDBJ whole genome shotgun (WGS) entry which is preliminary data.</text>
</comment>
<evidence type="ECO:0000313" key="4">
    <source>
        <dbReference type="Proteomes" id="UP001231915"/>
    </source>
</evidence>
<dbReference type="PANTHER" id="PTHR24320:SF152">
    <property type="entry name" value="SHORT-CHAIN DEHYDROGENASE_REDUCTASE FAMILY PROTEIN"/>
    <property type="match status" value="1"/>
</dbReference>
<dbReference type="Gene3D" id="3.40.50.720">
    <property type="entry name" value="NAD(P)-binding Rossmann-like Domain"/>
    <property type="match status" value="1"/>
</dbReference>
<protein>
    <submittedName>
        <fullName evidence="3">SDR family NAD(P)-dependent oxidoreductase</fullName>
    </submittedName>
</protein>
<proteinExistence type="inferred from homology"/>
<evidence type="ECO:0000256" key="1">
    <source>
        <dbReference type="ARBA" id="ARBA00006484"/>
    </source>
</evidence>
<dbReference type="RefSeq" id="WP_284138183.1">
    <property type="nucleotide sequence ID" value="NZ_JASJUT010000010.1"/>
</dbReference>
<dbReference type="Pfam" id="PF00106">
    <property type="entry name" value="adh_short"/>
    <property type="match status" value="1"/>
</dbReference>
<dbReference type="Proteomes" id="UP001231915">
    <property type="component" value="Unassembled WGS sequence"/>
</dbReference>
<name>A0ABT7EQ99_9GAMM</name>
<keyword evidence="2" id="KW-0560">Oxidoreductase</keyword>
<dbReference type="PANTHER" id="PTHR24320">
    <property type="entry name" value="RETINOL DEHYDROGENASE"/>
    <property type="match status" value="1"/>
</dbReference>